<dbReference type="Gene3D" id="3.80.10.10">
    <property type="entry name" value="Ribonuclease Inhibitor"/>
    <property type="match status" value="2"/>
</dbReference>
<feature type="domain" description="Disease resistance protein At4g27190-like leucine-rich repeats" evidence="2">
    <location>
        <begin position="78"/>
        <end position="223"/>
    </location>
</feature>
<protein>
    <recommendedName>
        <fullName evidence="2">Disease resistance protein At4g27190-like leucine-rich repeats domain-containing protein</fullName>
    </recommendedName>
</protein>
<organism evidence="3 4">
    <name type="scientific">Nyssa sinensis</name>
    <dbReference type="NCBI Taxonomy" id="561372"/>
    <lineage>
        <taxon>Eukaryota</taxon>
        <taxon>Viridiplantae</taxon>
        <taxon>Streptophyta</taxon>
        <taxon>Embryophyta</taxon>
        <taxon>Tracheophyta</taxon>
        <taxon>Spermatophyta</taxon>
        <taxon>Magnoliopsida</taxon>
        <taxon>eudicotyledons</taxon>
        <taxon>Gunneridae</taxon>
        <taxon>Pentapetalae</taxon>
        <taxon>asterids</taxon>
        <taxon>Cornales</taxon>
        <taxon>Nyssaceae</taxon>
        <taxon>Nyssa</taxon>
    </lineage>
</organism>
<keyword evidence="4" id="KW-1185">Reference proteome</keyword>
<accession>A0A5J4ZMQ5</accession>
<dbReference type="PANTHER" id="PTHR33463:SF198">
    <property type="entry name" value="RPP4C3"/>
    <property type="match status" value="1"/>
</dbReference>
<dbReference type="InterPro" id="IPR057135">
    <property type="entry name" value="At4g27190-like_LRR"/>
</dbReference>
<name>A0A5J4ZMQ5_9ASTE</name>
<proteinExistence type="predicted"/>
<sequence length="530" mass="59624">MSKAANMIKFPKLSIFHLDDLPNLSGFCKAINAIDLPQLNSLHLGGIPKLRSLCPAFEGNIGTNIRPLFNEVTLTSIQELEFYHMDNLIEIWPEHLPAKLKRINVTECHKLSYIFQSNLINCFQDLEHLHVRQCNLLETIFDLEVPDVGEGHPVVALPSLATVDLTHLPKLMHIWKKNSPRIEGFNNLRSLKVTKCDSLRILLSPSTAKLFAKLQELDIQKCELMEAVVAREPVEDQEEKEVTTNIILFPQLTCLKLKLLPNLVSFCPKACTFEISPLKDLRVIFCPKMKTLCDADADAVQKVDFAKPVPPQLFDGKFTISSIGELAVSGIDEPTEIWHSQLEAVCLNVVRGMSLQDCGKLLSVVSAHSIQRLHKLGRLYVRCCDSLEVVFDLEGLSVEEGAVTQLSELELGYLPQLTHIWNKCPRDIQCFQNLRSLKVKRCDSLTHIFTPSTAKLLVKLAFLNIGRCEKVEQIIARGEEATVEDLLPCLVTVELKHLPVLVRFGPDYSNFRPAHCDGMTIGLCPKYVRP</sequence>
<dbReference type="SUPFAM" id="SSF52047">
    <property type="entry name" value="RNI-like"/>
    <property type="match status" value="2"/>
</dbReference>
<evidence type="ECO:0000256" key="1">
    <source>
        <dbReference type="ARBA" id="ARBA00022821"/>
    </source>
</evidence>
<dbReference type="Pfam" id="PF23247">
    <property type="entry name" value="LRR_RPS2"/>
    <property type="match status" value="2"/>
</dbReference>
<dbReference type="PANTHER" id="PTHR33463">
    <property type="entry name" value="NB-ARC DOMAIN-CONTAINING PROTEIN-RELATED"/>
    <property type="match status" value="1"/>
</dbReference>
<dbReference type="OrthoDB" id="1653223at2759"/>
<dbReference type="AlphaFoldDB" id="A0A5J4ZMQ5"/>
<dbReference type="Proteomes" id="UP000325577">
    <property type="component" value="Linkage Group LG7"/>
</dbReference>
<feature type="domain" description="Disease resistance protein At4g27190-like leucine-rich repeats" evidence="2">
    <location>
        <begin position="333"/>
        <end position="469"/>
    </location>
</feature>
<dbReference type="EMBL" id="CM018050">
    <property type="protein sequence ID" value="KAA8518361.1"/>
    <property type="molecule type" value="Genomic_DNA"/>
</dbReference>
<evidence type="ECO:0000313" key="4">
    <source>
        <dbReference type="Proteomes" id="UP000325577"/>
    </source>
</evidence>
<evidence type="ECO:0000259" key="2">
    <source>
        <dbReference type="Pfam" id="PF23247"/>
    </source>
</evidence>
<dbReference type="InterPro" id="IPR050905">
    <property type="entry name" value="Plant_NBS-LRR"/>
</dbReference>
<gene>
    <name evidence="3" type="ORF">F0562_015756</name>
</gene>
<keyword evidence="1" id="KW-0611">Plant defense</keyword>
<reference evidence="3 4" key="1">
    <citation type="submission" date="2019-09" db="EMBL/GenBank/DDBJ databases">
        <title>A chromosome-level genome assembly of the Chinese tupelo Nyssa sinensis.</title>
        <authorList>
            <person name="Yang X."/>
            <person name="Kang M."/>
            <person name="Yang Y."/>
            <person name="Xiong H."/>
            <person name="Wang M."/>
            <person name="Zhang Z."/>
            <person name="Wang Z."/>
            <person name="Wu H."/>
            <person name="Ma T."/>
            <person name="Liu J."/>
            <person name="Xi Z."/>
        </authorList>
    </citation>
    <scope>NUCLEOTIDE SEQUENCE [LARGE SCALE GENOMIC DNA]</scope>
    <source>
        <strain evidence="3">J267</strain>
        <tissue evidence="3">Leaf</tissue>
    </source>
</reference>
<dbReference type="InterPro" id="IPR032675">
    <property type="entry name" value="LRR_dom_sf"/>
</dbReference>
<evidence type="ECO:0000313" key="3">
    <source>
        <dbReference type="EMBL" id="KAA8518361.1"/>
    </source>
</evidence>